<accession>A0A4D9ECQ4</accession>
<gene>
    <name evidence="1" type="ORF">DR999_PMT07783</name>
</gene>
<sequence length="129" mass="14365">MGFLLCNSAVVQTGSQIDSCNVVEKETLDLVVATSLPAGRIFNRAACSILYKEGFMYNSLMTRVPNEGYISETFSLLKIMRQGIGYCQIFHYETLTISHICKGANQLLYPYRQTSANASIHNVMGLKKL</sequence>
<dbReference type="Proteomes" id="UP000297703">
    <property type="component" value="Unassembled WGS sequence"/>
</dbReference>
<comment type="caution">
    <text evidence="1">The sequence shown here is derived from an EMBL/GenBank/DDBJ whole genome shotgun (WGS) entry which is preliminary data.</text>
</comment>
<reference evidence="1 2" key="2">
    <citation type="submission" date="2019-04" db="EMBL/GenBank/DDBJ databases">
        <title>The genome sequence of big-headed turtle.</title>
        <authorList>
            <person name="Gong S."/>
        </authorList>
    </citation>
    <scope>NUCLEOTIDE SEQUENCE [LARGE SCALE GENOMIC DNA]</scope>
    <source>
        <strain evidence="1">DO16091913</strain>
        <tissue evidence="1">Muscle</tissue>
    </source>
</reference>
<dbReference type="AlphaFoldDB" id="A0A4D9ECQ4"/>
<protein>
    <submittedName>
        <fullName evidence="1">Opsin-3</fullName>
    </submittedName>
</protein>
<evidence type="ECO:0000313" key="1">
    <source>
        <dbReference type="EMBL" id="TFK09191.1"/>
    </source>
</evidence>
<reference evidence="1 2" key="1">
    <citation type="submission" date="2019-04" db="EMBL/GenBank/DDBJ databases">
        <title>Draft genome of the big-headed turtle Platysternon megacephalum.</title>
        <authorList>
            <person name="Gong S."/>
        </authorList>
    </citation>
    <scope>NUCLEOTIDE SEQUENCE [LARGE SCALE GENOMIC DNA]</scope>
    <source>
        <strain evidence="1">DO16091913</strain>
        <tissue evidence="1">Muscle</tissue>
    </source>
</reference>
<keyword evidence="2" id="KW-1185">Reference proteome</keyword>
<organism evidence="1 2">
    <name type="scientific">Platysternon megacephalum</name>
    <name type="common">big-headed turtle</name>
    <dbReference type="NCBI Taxonomy" id="55544"/>
    <lineage>
        <taxon>Eukaryota</taxon>
        <taxon>Metazoa</taxon>
        <taxon>Chordata</taxon>
        <taxon>Craniata</taxon>
        <taxon>Vertebrata</taxon>
        <taxon>Euteleostomi</taxon>
        <taxon>Archelosauria</taxon>
        <taxon>Testudinata</taxon>
        <taxon>Testudines</taxon>
        <taxon>Cryptodira</taxon>
        <taxon>Durocryptodira</taxon>
        <taxon>Testudinoidea</taxon>
        <taxon>Platysternidae</taxon>
        <taxon>Platysternon</taxon>
    </lineage>
</organism>
<proteinExistence type="predicted"/>
<dbReference type="EMBL" id="QXTE01000056">
    <property type="protein sequence ID" value="TFK09191.1"/>
    <property type="molecule type" value="Genomic_DNA"/>
</dbReference>
<evidence type="ECO:0000313" key="2">
    <source>
        <dbReference type="Proteomes" id="UP000297703"/>
    </source>
</evidence>
<name>A0A4D9ECQ4_9SAUR</name>